<proteinExistence type="predicted"/>
<dbReference type="STRING" id="1227496.C489_02021"/>
<reference evidence="1 2" key="1">
    <citation type="journal article" date="2014" name="PLoS Genet.">
        <title>Phylogenetically driven sequencing of extremely halophilic archaea reveals strategies for static and dynamic osmo-response.</title>
        <authorList>
            <person name="Becker E.A."/>
            <person name="Seitzer P.M."/>
            <person name="Tritt A."/>
            <person name="Larsen D."/>
            <person name="Krusor M."/>
            <person name="Yao A.I."/>
            <person name="Wu D."/>
            <person name="Madern D."/>
            <person name="Eisen J.A."/>
            <person name="Darling A.E."/>
            <person name="Facciotti M.T."/>
        </authorList>
    </citation>
    <scope>NUCLEOTIDE SEQUENCE [LARGE SCALE GENOMIC DNA]</scope>
    <source>
        <strain evidence="1 2">JCM 10478</strain>
    </source>
</reference>
<dbReference type="Proteomes" id="UP000011632">
    <property type="component" value="Unassembled WGS sequence"/>
</dbReference>
<name>L9YBK3_9EURY</name>
<protein>
    <submittedName>
        <fullName evidence="1">Uncharacterized protein</fullName>
    </submittedName>
</protein>
<gene>
    <name evidence="1" type="ORF">C489_02021</name>
</gene>
<keyword evidence="2" id="KW-1185">Reference proteome</keyword>
<comment type="caution">
    <text evidence="1">The sequence shown here is derived from an EMBL/GenBank/DDBJ whole genome shotgun (WGS) entry which is preliminary data.</text>
</comment>
<dbReference type="EMBL" id="AOID01000005">
    <property type="protein sequence ID" value="ELY71092.1"/>
    <property type="molecule type" value="Genomic_DNA"/>
</dbReference>
<dbReference type="PATRIC" id="fig|1227496.3.peg.421"/>
<dbReference type="RefSeq" id="WP_006429439.1">
    <property type="nucleotide sequence ID" value="NZ_AOID01000005.1"/>
</dbReference>
<accession>L9YBK3</accession>
<evidence type="ECO:0000313" key="2">
    <source>
        <dbReference type="Proteomes" id="UP000011632"/>
    </source>
</evidence>
<sequence length="303" mass="33838">MAFEDQVSATWQEAFDALIDNLTSLNGWAINADYRDTVDEGGYYGHVELQTPNYADHDERMAFLSSYYDSGASSGSNWAENGSDGFQWGYGKGEFIQSTTDNNEYTANESNWWLDASVGGQHNDKNPGLSSAQDAGQYWMYYTESGFVWYWERTEDSGGNSAVWCAYQDVNPYFDYMADEADQTLMAGCVGGDPLSYYQTAPDFSLETYSPQDQDGYMGTGWGMVNQASENDDFVTMPFVLYGATYEHLDNNTQMPIGEVDHWLRDKSGTGLSHGDVIQDSGGTNRWMILREGTGNPICIKMS</sequence>
<organism evidence="1 2">
    <name type="scientific">Natrinema versiforme JCM 10478</name>
    <dbReference type="NCBI Taxonomy" id="1227496"/>
    <lineage>
        <taxon>Archaea</taxon>
        <taxon>Methanobacteriati</taxon>
        <taxon>Methanobacteriota</taxon>
        <taxon>Stenosarchaea group</taxon>
        <taxon>Halobacteria</taxon>
        <taxon>Halobacteriales</taxon>
        <taxon>Natrialbaceae</taxon>
        <taxon>Natrinema</taxon>
    </lineage>
</organism>
<evidence type="ECO:0000313" key="1">
    <source>
        <dbReference type="EMBL" id="ELY71092.1"/>
    </source>
</evidence>
<dbReference type="AlphaFoldDB" id="L9YBK3"/>